<dbReference type="AlphaFoldDB" id="A0A0H2SN77"/>
<dbReference type="InterPro" id="IPR001810">
    <property type="entry name" value="F-box_dom"/>
</dbReference>
<feature type="region of interest" description="Disordered" evidence="1">
    <location>
        <begin position="1"/>
        <end position="41"/>
    </location>
</feature>
<accession>A0A0H2SN77</accession>
<protein>
    <recommendedName>
        <fullName evidence="2">F-box domain-containing protein</fullName>
    </recommendedName>
</protein>
<keyword evidence="4" id="KW-1185">Reference proteome</keyword>
<evidence type="ECO:0000256" key="1">
    <source>
        <dbReference type="SAM" id="MobiDB-lite"/>
    </source>
</evidence>
<dbReference type="InterPro" id="IPR036047">
    <property type="entry name" value="F-box-like_dom_sf"/>
</dbReference>
<dbReference type="Proteomes" id="UP000053477">
    <property type="component" value="Unassembled WGS sequence"/>
</dbReference>
<evidence type="ECO:0000259" key="2">
    <source>
        <dbReference type="PROSITE" id="PS50181"/>
    </source>
</evidence>
<name>A0A0H2SN77_9AGAM</name>
<dbReference type="STRING" id="27342.A0A0H2SN77"/>
<evidence type="ECO:0000313" key="3">
    <source>
        <dbReference type="EMBL" id="KLO18521.1"/>
    </source>
</evidence>
<feature type="domain" description="F-box" evidence="2">
    <location>
        <begin position="48"/>
        <end position="97"/>
    </location>
</feature>
<reference evidence="3 4" key="1">
    <citation type="submission" date="2015-04" db="EMBL/GenBank/DDBJ databases">
        <title>Complete genome sequence of Schizopora paradoxa KUC8140, a cosmopolitan wood degrader in East Asia.</title>
        <authorList>
            <consortium name="DOE Joint Genome Institute"/>
            <person name="Min B."/>
            <person name="Park H."/>
            <person name="Jang Y."/>
            <person name="Kim J.-J."/>
            <person name="Kim K.H."/>
            <person name="Pangilinan J."/>
            <person name="Lipzen A."/>
            <person name="Riley R."/>
            <person name="Grigoriev I.V."/>
            <person name="Spatafora J.W."/>
            <person name="Choi I.-G."/>
        </authorList>
    </citation>
    <scope>NUCLEOTIDE SEQUENCE [LARGE SCALE GENOMIC DNA]</scope>
    <source>
        <strain evidence="3 4">KUC8140</strain>
    </source>
</reference>
<gene>
    <name evidence="3" type="ORF">SCHPADRAFT_120477</name>
</gene>
<dbReference type="InParanoid" id="A0A0H2SN77"/>
<dbReference type="SUPFAM" id="SSF81383">
    <property type="entry name" value="F-box domain"/>
    <property type="match status" value="1"/>
</dbReference>
<dbReference type="OrthoDB" id="2322499at2759"/>
<sequence length="546" mass="63788">MSSRKRRKETRSDALDAPVVPDTTNSEEDISERRPAKRRQKLSAQSTVPFLLEMPTEIITEIASFAHPGDLLNLARTSVGLRELLMAKSSQCVWESARRIHGLPDCPSDLSEPQLADLLFGRGCSFCSETRARKLIVEWRVRVCKECLENHFAIIEHELEERKTSLPAHVDIYAMIPNLQGTKFGRPMSKTVGIQLKQVLDQVDELRSSPKRLEEYVEERKKLTEACYESTRMIESWLHDSSSQKERSNIILKEERRKAIMQKLEELGYVDEDLSSRYDYKFNLPGKEWKKWKQLLDQTRPLTERVWQNIKPQLEEIIGLRRQHLGQHFQQKRRETRQEEMRKRFVEHQPQLQNAPNVNLFQPSDVLEIPIVKILVEEDECKVPLTDERWNRVTNVLFEEVSKQLKKIERDCLKTIKVAIEEVSKTNDRRLHFWDDKNDQKDIVPAQFLSATSLFDSRYSYPGQYCSYSEILFYRTQPRSYWAAWNKANFTSGRKIITTAFRLLKLLGLPPETTMAYMLSCGATFKCEQCFYGEGALAMSWSSLVR</sequence>
<dbReference type="EMBL" id="KQ085894">
    <property type="protein sequence ID" value="KLO18521.1"/>
    <property type="molecule type" value="Genomic_DNA"/>
</dbReference>
<dbReference type="PROSITE" id="PS50181">
    <property type="entry name" value="FBOX"/>
    <property type="match status" value="1"/>
</dbReference>
<proteinExistence type="predicted"/>
<organism evidence="3 4">
    <name type="scientific">Schizopora paradoxa</name>
    <dbReference type="NCBI Taxonomy" id="27342"/>
    <lineage>
        <taxon>Eukaryota</taxon>
        <taxon>Fungi</taxon>
        <taxon>Dikarya</taxon>
        <taxon>Basidiomycota</taxon>
        <taxon>Agaricomycotina</taxon>
        <taxon>Agaricomycetes</taxon>
        <taxon>Hymenochaetales</taxon>
        <taxon>Schizoporaceae</taxon>
        <taxon>Schizopora</taxon>
    </lineage>
</organism>
<evidence type="ECO:0000313" key="4">
    <source>
        <dbReference type="Proteomes" id="UP000053477"/>
    </source>
</evidence>
<dbReference type="CDD" id="cd09917">
    <property type="entry name" value="F-box_SF"/>
    <property type="match status" value="1"/>
</dbReference>